<comment type="caution">
    <text evidence="4">The sequence shown here is derived from an EMBL/GenBank/DDBJ whole genome shotgun (WGS) entry which is preliminary data.</text>
</comment>
<proteinExistence type="predicted"/>
<dbReference type="Pfam" id="PF23981">
    <property type="entry name" value="DUF7305"/>
    <property type="match status" value="1"/>
</dbReference>
<dbReference type="InterPro" id="IPR028087">
    <property type="entry name" value="Tad_N"/>
</dbReference>
<feature type="transmembrane region" description="Helical" evidence="1">
    <location>
        <begin position="12"/>
        <end position="34"/>
    </location>
</feature>
<keyword evidence="1" id="KW-0472">Membrane</keyword>
<protein>
    <submittedName>
        <fullName evidence="4">Putative Flp pilus-assembly TadE/G-like protein</fullName>
    </submittedName>
</protein>
<evidence type="ECO:0000313" key="4">
    <source>
        <dbReference type="EMBL" id="PKW27161.1"/>
    </source>
</evidence>
<organism evidence="4 5">
    <name type="scientific">Phycicoccus duodecadis</name>
    <dbReference type="NCBI Taxonomy" id="173053"/>
    <lineage>
        <taxon>Bacteria</taxon>
        <taxon>Bacillati</taxon>
        <taxon>Actinomycetota</taxon>
        <taxon>Actinomycetes</taxon>
        <taxon>Micrococcales</taxon>
        <taxon>Intrasporangiaceae</taxon>
        <taxon>Phycicoccus</taxon>
    </lineage>
</organism>
<dbReference type="AlphaFoldDB" id="A0A2N3YJW5"/>
<gene>
    <name evidence="4" type="ORF">ATL31_1997</name>
</gene>
<feature type="domain" description="DUF7305" evidence="3">
    <location>
        <begin position="249"/>
        <end position="376"/>
    </location>
</feature>
<dbReference type="Proteomes" id="UP000233781">
    <property type="component" value="Unassembled WGS sequence"/>
</dbReference>
<dbReference type="Pfam" id="PF13400">
    <property type="entry name" value="Tad"/>
    <property type="match status" value="1"/>
</dbReference>
<dbReference type="EMBL" id="PJNE01000001">
    <property type="protein sequence ID" value="PKW27161.1"/>
    <property type="molecule type" value="Genomic_DNA"/>
</dbReference>
<evidence type="ECO:0000313" key="5">
    <source>
        <dbReference type="Proteomes" id="UP000233781"/>
    </source>
</evidence>
<keyword evidence="1" id="KW-1133">Transmembrane helix</keyword>
<sequence length="409" mass="41880">MVLTPPARRDERGAVAVVFALAVTVLVIMVALVVDLGFARDTRRVSQNAADSSALAGANALYPTGACQSGGTKPCVTDAVSQVKSYAQTNFNVSPADWTTCTGTPPTGYATASGTSCIAFDNASSPKKVWVRIPDRKVGTSFAGILGRQSIAVGSTAEAELGTDVKCTLCFLGSVEAENADFDVFGGAIAVNGNVNAGPNSYWSSASNGVVGSVSGGVFTPPSTTIGAFSDPLADLVLPLSDPALTVRTNPCTQGPGIYNTSISLGNNVTCTLTAGLYVVSSTWLIGNNTIVQGTGVTIYVPSPGYLNFKNGYTDIEAPTSGPFKDLGIVYARDNTNPLSIQGNGTTGVTGTVYAPASKLDFNGNSCFVFTGGPVVVSGVILANGNQSCIKILAAKDTTVSRTQLHLSQ</sequence>
<accession>A0A2N3YJW5</accession>
<dbReference type="InterPro" id="IPR055729">
    <property type="entry name" value="DUF7305"/>
</dbReference>
<keyword evidence="1" id="KW-0812">Transmembrane</keyword>
<reference evidence="4 5" key="1">
    <citation type="submission" date="2017-12" db="EMBL/GenBank/DDBJ databases">
        <title>Sequencing the genomes of 1000 Actinobacteria strains.</title>
        <authorList>
            <person name="Klenk H.-P."/>
        </authorList>
    </citation>
    <scope>NUCLEOTIDE SEQUENCE [LARGE SCALE GENOMIC DNA]</scope>
    <source>
        <strain evidence="4 5">DSM 12806</strain>
    </source>
</reference>
<evidence type="ECO:0000256" key="1">
    <source>
        <dbReference type="SAM" id="Phobius"/>
    </source>
</evidence>
<dbReference type="RefSeq" id="WP_211284003.1">
    <property type="nucleotide sequence ID" value="NZ_PJNE01000001.1"/>
</dbReference>
<evidence type="ECO:0000259" key="3">
    <source>
        <dbReference type="Pfam" id="PF23981"/>
    </source>
</evidence>
<keyword evidence="5" id="KW-1185">Reference proteome</keyword>
<evidence type="ECO:0000259" key="2">
    <source>
        <dbReference type="Pfam" id="PF13400"/>
    </source>
</evidence>
<feature type="domain" description="Putative Flp pilus-assembly TadG-like N-terminal" evidence="2">
    <location>
        <begin position="13"/>
        <end position="60"/>
    </location>
</feature>
<name>A0A2N3YJW5_9MICO</name>